<dbReference type="AlphaFoldDB" id="A0AB38X9D0"/>
<accession>A0AB38X9D0</accession>
<proteinExistence type="predicted"/>
<organism evidence="1 2">
    <name type="scientific">Levilactobacillus brevis</name>
    <name type="common">Lactobacillus brevis</name>
    <dbReference type="NCBI Taxonomy" id="1580"/>
    <lineage>
        <taxon>Bacteria</taxon>
        <taxon>Bacillati</taxon>
        <taxon>Bacillota</taxon>
        <taxon>Bacilli</taxon>
        <taxon>Lactobacillales</taxon>
        <taxon>Lactobacillaceae</taxon>
        <taxon>Levilactobacillus</taxon>
    </lineage>
</organism>
<reference evidence="1" key="1">
    <citation type="submission" date="2022-11" db="EMBL/GenBank/DDBJ databases">
        <title>Whole genome sequence of Levilactobacillus brevis SMB091.</title>
        <authorList>
            <person name="Kim J.-M."/>
            <person name="Kim O.-C."/>
            <person name="Choi Y.H."/>
            <person name="Han N.S."/>
            <person name="Hurh B."/>
        </authorList>
    </citation>
    <scope>NUCLEOTIDE SEQUENCE</scope>
    <source>
        <strain evidence="1">SMB091</strain>
    </source>
</reference>
<dbReference type="Proteomes" id="UP001164768">
    <property type="component" value="Chromosome"/>
</dbReference>
<protein>
    <submittedName>
        <fullName evidence="1">Pyocin knob domain-containing protein</fullName>
    </submittedName>
</protein>
<gene>
    <name evidence="1" type="ORF">ORR04_05200</name>
</gene>
<evidence type="ECO:0000313" key="2">
    <source>
        <dbReference type="Proteomes" id="UP001164768"/>
    </source>
</evidence>
<evidence type="ECO:0000313" key="1">
    <source>
        <dbReference type="EMBL" id="WAD02576.1"/>
    </source>
</evidence>
<dbReference type="EMBL" id="CP113117">
    <property type="protein sequence ID" value="WAD02576.1"/>
    <property type="molecule type" value="Genomic_DNA"/>
</dbReference>
<dbReference type="CDD" id="cd19958">
    <property type="entry name" value="pyocin_knob"/>
    <property type="match status" value="1"/>
</dbReference>
<sequence>MASNDEQRSATTIITTAAQSIAARLIANETTAKFTKAEISTTNLFNQSVTELQVLTSLDNVQQTADINTVTVINNNTVNVNVAIDQTKAPNNYQMNSVGLFAVDGDGKEVLYSVTVLKDPVYIHQDAMGSALGIDLETVVGQASNVEISVNPAGAVTNEILKAALADYVKADDSTVVHTADMRKPASDVAGIEEVNAKQDAIAYTPADDSKVVHDNKNGTEQLNGIQVQPFNKLSDTIGGRNLLLGTSSVKVRNPTWDKIINVDVTNLVGETLTYSVILDITDSKQGAIGVSLTPQDSSGKPIGDTVSSNSINWGNAGKIIATITIPAGASNLSIEERTNNTDQNPLAGSRKLEKGSIATDWTPAPEDKVNVSDMRKPASDVAGIEEVNTKQDKLTITPADDSKVVHDNHDNTITANGTSYDLSKSGLTSLQTIDGGSFNDLPLGTVFARGLADSPDNSPAFTTTTFYSSAWGGRKVQIAIADNTNRMFTRIFNDGIWTGWNKLADDSKVAHLSGANNFDTTPTVNSYPLLLASSLPSDLARLSQDANFTAKLQQNGQDVALANNTIARNPDTGVVSKPTDFTNLTVNGGKSVATRDDLKSLEASAWRPLTLANSTSGTILFKDNGDGTASLTGSANFTIAKGTTTLTPVITPPTGYTFTSLKWSKGTNNKGVYVTGNMTGVSYGISYIFDTSLSNGDICFLGSYDNTYTVTFSPSELTTLNTAAACNPALVSISKV</sequence>
<dbReference type="RefSeq" id="WP_267668617.1">
    <property type="nucleotide sequence ID" value="NZ_CP113117.1"/>
</dbReference>
<name>A0AB38X9D0_LEVBR</name>